<keyword evidence="3" id="KW-1185">Reference proteome</keyword>
<comment type="caution">
    <text evidence="2">The sequence shown here is derived from an EMBL/GenBank/DDBJ whole genome shotgun (WGS) entry which is preliminary data.</text>
</comment>
<dbReference type="RefSeq" id="WP_344223096.1">
    <property type="nucleotide sequence ID" value="NZ_BAAAQA010000001.1"/>
</dbReference>
<keyword evidence="1" id="KW-0175">Coiled coil</keyword>
<evidence type="ECO:0000313" key="3">
    <source>
        <dbReference type="Proteomes" id="UP001500166"/>
    </source>
</evidence>
<dbReference type="EMBL" id="BAAAQA010000001">
    <property type="protein sequence ID" value="GAA2107892.1"/>
    <property type="molecule type" value="Genomic_DNA"/>
</dbReference>
<dbReference type="Proteomes" id="UP001500166">
    <property type="component" value="Unassembled WGS sequence"/>
</dbReference>
<name>A0ABN2XCN2_9MICC</name>
<sequence length="158" mass="17984">MTSKTIETYLQDHHAGSAAGVDAFRRVAQGHGDHEVRAKVTRMSYDIAEDQRSLEKIMSAFDVKPSQLKDIPARIAEKVARFKPNERLVQRSPLSDIEELEALTAAVHAKSLGWRMLLEVEDDRLDKTLLQKLLDRARDQEDELESLRLKLAHQLTQS</sequence>
<protein>
    <submittedName>
        <fullName evidence="2">Uncharacterized protein</fullName>
    </submittedName>
</protein>
<evidence type="ECO:0000256" key="1">
    <source>
        <dbReference type="SAM" id="Coils"/>
    </source>
</evidence>
<gene>
    <name evidence="2" type="ORF">GCM10009824_00730</name>
</gene>
<reference evidence="2 3" key="1">
    <citation type="journal article" date="2019" name="Int. J. Syst. Evol. Microbiol.">
        <title>The Global Catalogue of Microorganisms (GCM) 10K type strain sequencing project: providing services to taxonomists for standard genome sequencing and annotation.</title>
        <authorList>
            <consortium name="The Broad Institute Genomics Platform"/>
            <consortium name="The Broad Institute Genome Sequencing Center for Infectious Disease"/>
            <person name="Wu L."/>
            <person name="Ma J."/>
        </authorList>
    </citation>
    <scope>NUCLEOTIDE SEQUENCE [LARGE SCALE GENOMIC DNA]</scope>
    <source>
        <strain evidence="2 3">JCM 15914</strain>
    </source>
</reference>
<proteinExistence type="predicted"/>
<evidence type="ECO:0000313" key="2">
    <source>
        <dbReference type="EMBL" id="GAA2107892.1"/>
    </source>
</evidence>
<accession>A0ABN2XCN2</accession>
<feature type="coiled-coil region" evidence="1">
    <location>
        <begin position="127"/>
        <end position="157"/>
    </location>
</feature>
<organism evidence="2 3">
    <name type="scientific">Kocuria atrinae</name>
    <dbReference type="NCBI Taxonomy" id="592377"/>
    <lineage>
        <taxon>Bacteria</taxon>
        <taxon>Bacillati</taxon>
        <taxon>Actinomycetota</taxon>
        <taxon>Actinomycetes</taxon>
        <taxon>Micrococcales</taxon>
        <taxon>Micrococcaceae</taxon>
        <taxon>Kocuria</taxon>
    </lineage>
</organism>